<dbReference type="EMBL" id="JAGGLG010000018">
    <property type="protein sequence ID" value="MBP2018838.1"/>
    <property type="molecule type" value="Genomic_DNA"/>
</dbReference>
<feature type="domain" description="N-acetyltransferase" evidence="1">
    <location>
        <begin position="22"/>
        <end position="175"/>
    </location>
</feature>
<evidence type="ECO:0000313" key="3">
    <source>
        <dbReference type="Proteomes" id="UP001519289"/>
    </source>
</evidence>
<proteinExistence type="predicted"/>
<dbReference type="CDD" id="cd04301">
    <property type="entry name" value="NAT_SF"/>
    <property type="match status" value="1"/>
</dbReference>
<dbReference type="InterPro" id="IPR000182">
    <property type="entry name" value="GNAT_dom"/>
</dbReference>
<dbReference type="Gene3D" id="3.40.630.30">
    <property type="match status" value="1"/>
</dbReference>
<organism evidence="2 3">
    <name type="scientific">Symbiobacterium terraclitae</name>
    <dbReference type="NCBI Taxonomy" id="557451"/>
    <lineage>
        <taxon>Bacteria</taxon>
        <taxon>Bacillati</taxon>
        <taxon>Bacillota</taxon>
        <taxon>Clostridia</taxon>
        <taxon>Eubacteriales</taxon>
        <taxon>Symbiobacteriaceae</taxon>
        <taxon>Symbiobacterium</taxon>
    </lineage>
</organism>
<accession>A0ABS4JTI5</accession>
<sequence length="178" mass="20746">METMPGCEYDVKLDIATIEDKTVVRNLMQLYQHDLSEFNGQDFNAHGMFEYNYLDHYWTPGGRADGRVPFIVRVDDAVAGFVLKNRVSFLGDERTDHVIAEFFIARKWRRRGIGRIVAFALFDRFPGEWEVGEQRSNAVAIAFWRKTIDRYTGGRFEEVDARPPQWDGYVQRFIAGPR</sequence>
<dbReference type="Pfam" id="PF00583">
    <property type="entry name" value="Acetyltransf_1"/>
    <property type="match status" value="1"/>
</dbReference>
<dbReference type="PROSITE" id="PS51186">
    <property type="entry name" value="GNAT"/>
    <property type="match status" value="1"/>
</dbReference>
<evidence type="ECO:0000313" key="2">
    <source>
        <dbReference type="EMBL" id="MBP2018838.1"/>
    </source>
</evidence>
<gene>
    <name evidence="2" type="ORF">J2Z79_002253</name>
</gene>
<dbReference type="SUPFAM" id="SSF55729">
    <property type="entry name" value="Acyl-CoA N-acyltransferases (Nat)"/>
    <property type="match status" value="1"/>
</dbReference>
<comment type="caution">
    <text evidence="2">The sequence shown here is derived from an EMBL/GenBank/DDBJ whole genome shotgun (WGS) entry which is preliminary data.</text>
</comment>
<protein>
    <submittedName>
        <fullName evidence="2">Acetyltransferase</fullName>
    </submittedName>
</protein>
<dbReference type="Proteomes" id="UP001519289">
    <property type="component" value="Unassembled WGS sequence"/>
</dbReference>
<keyword evidence="3" id="KW-1185">Reference proteome</keyword>
<dbReference type="InterPro" id="IPR016181">
    <property type="entry name" value="Acyl_CoA_acyltransferase"/>
</dbReference>
<evidence type="ECO:0000259" key="1">
    <source>
        <dbReference type="PROSITE" id="PS51186"/>
    </source>
</evidence>
<reference evidence="2 3" key="1">
    <citation type="submission" date="2021-03" db="EMBL/GenBank/DDBJ databases">
        <title>Genomic Encyclopedia of Type Strains, Phase IV (KMG-IV): sequencing the most valuable type-strain genomes for metagenomic binning, comparative biology and taxonomic classification.</title>
        <authorList>
            <person name="Goeker M."/>
        </authorList>
    </citation>
    <scope>NUCLEOTIDE SEQUENCE [LARGE SCALE GENOMIC DNA]</scope>
    <source>
        <strain evidence="2 3">DSM 27138</strain>
    </source>
</reference>
<name>A0ABS4JTI5_9FIRM</name>